<evidence type="ECO:0000256" key="1">
    <source>
        <dbReference type="SAM" id="MobiDB-lite"/>
    </source>
</evidence>
<feature type="non-terminal residue" evidence="2">
    <location>
        <position position="61"/>
    </location>
</feature>
<feature type="region of interest" description="Disordered" evidence="1">
    <location>
        <begin position="41"/>
        <end position="61"/>
    </location>
</feature>
<sequence length="61" mass="6586">MGLEIVLSASSRTIFVSLRAGSLGFFQIDNGIRLMLAPRSAKARQLSNPVKSQGIRKRPGS</sequence>
<protein>
    <submittedName>
        <fullName evidence="2">Uncharacterized protein</fullName>
    </submittedName>
</protein>
<proteinExistence type="predicted"/>
<accession>A0A699WL29</accession>
<dbReference type="AlphaFoldDB" id="A0A699WL29"/>
<organism evidence="2">
    <name type="scientific">Tanacetum cinerariifolium</name>
    <name type="common">Dalmatian daisy</name>
    <name type="synonym">Chrysanthemum cinerariifolium</name>
    <dbReference type="NCBI Taxonomy" id="118510"/>
    <lineage>
        <taxon>Eukaryota</taxon>
        <taxon>Viridiplantae</taxon>
        <taxon>Streptophyta</taxon>
        <taxon>Embryophyta</taxon>
        <taxon>Tracheophyta</taxon>
        <taxon>Spermatophyta</taxon>
        <taxon>Magnoliopsida</taxon>
        <taxon>eudicotyledons</taxon>
        <taxon>Gunneridae</taxon>
        <taxon>Pentapetalae</taxon>
        <taxon>asterids</taxon>
        <taxon>campanulids</taxon>
        <taxon>Asterales</taxon>
        <taxon>Asteraceae</taxon>
        <taxon>Asteroideae</taxon>
        <taxon>Anthemideae</taxon>
        <taxon>Anthemidinae</taxon>
        <taxon>Tanacetum</taxon>
    </lineage>
</organism>
<dbReference type="EMBL" id="BKCJ011687495">
    <property type="protein sequence ID" value="GFD46940.1"/>
    <property type="molecule type" value="Genomic_DNA"/>
</dbReference>
<comment type="caution">
    <text evidence="2">The sequence shown here is derived from an EMBL/GenBank/DDBJ whole genome shotgun (WGS) entry which is preliminary data.</text>
</comment>
<evidence type="ECO:0000313" key="2">
    <source>
        <dbReference type="EMBL" id="GFD46940.1"/>
    </source>
</evidence>
<name>A0A699WL29_TANCI</name>
<gene>
    <name evidence="2" type="ORF">Tci_918909</name>
</gene>
<reference evidence="2" key="1">
    <citation type="journal article" date="2019" name="Sci. Rep.">
        <title>Draft genome of Tanacetum cinerariifolium, the natural source of mosquito coil.</title>
        <authorList>
            <person name="Yamashiro T."/>
            <person name="Shiraishi A."/>
            <person name="Satake H."/>
            <person name="Nakayama K."/>
        </authorList>
    </citation>
    <scope>NUCLEOTIDE SEQUENCE</scope>
</reference>